<dbReference type="EMBL" id="HG970332">
    <property type="protein sequence ID" value="CEF72788.1"/>
    <property type="molecule type" value="Genomic_DNA"/>
</dbReference>
<evidence type="ECO:0000313" key="2">
    <source>
        <dbReference type="EnsemblFungi" id="CEF72788"/>
    </source>
</evidence>
<gene>
    <name evidence="1" type="ORF">FGRAMPH1_01T01973</name>
</gene>
<name>A0A098D1G9_GIBZE</name>
<proteinExistence type="predicted"/>
<accession>A0A0E0RNG3</accession>
<organism evidence="1 3">
    <name type="scientific">Gibberella zeae (strain ATCC MYA-4620 / CBS 123657 / FGSC 9075 / NRRL 31084 / PH-1)</name>
    <name type="common">Wheat head blight fungus</name>
    <name type="synonym">Fusarium graminearum</name>
    <dbReference type="NCBI Taxonomy" id="229533"/>
    <lineage>
        <taxon>Eukaryota</taxon>
        <taxon>Fungi</taxon>
        <taxon>Dikarya</taxon>
        <taxon>Ascomycota</taxon>
        <taxon>Pezizomycotina</taxon>
        <taxon>Sordariomycetes</taxon>
        <taxon>Hypocreomycetidae</taxon>
        <taxon>Hypocreales</taxon>
        <taxon>Nectriaceae</taxon>
        <taxon>Fusarium</taxon>
    </lineage>
</organism>
<dbReference type="EnsemblFungi" id="CEF72788">
    <property type="protein sequence ID" value="CEF72788"/>
    <property type="gene ID" value="FGRRES_15096_M"/>
</dbReference>
<sequence>MRQCDVVTGVIGRRSRQENHLRAIAITSTMQGFCHVRVLYLHSTGGFSTSSDGLKKETTDVVMRY</sequence>
<accession>A0A098D1G9</accession>
<reference evidence="1 3" key="3">
    <citation type="journal article" date="2015" name="BMC Genomics">
        <title>The completed genome sequence of the pathogenic ascomycete fungus Fusarium graminearum.</title>
        <authorList>
            <person name="King R."/>
            <person name="Urban M."/>
            <person name="Hammond-Kosack M.C."/>
            <person name="Hassani-Pak K."/>
            <person name="Hammond-Kosack K.E."/>
        </authorList>
    </citation>
    <scope>NUCLEOTIDE SEQUENCE [LARGE SCALE GENOMIC DNA]</scope>
    <source>
        <strain evidence="3">ATCC MYA-4620 / CBS 123657 / FGSC 9075 / NRRL 31084 / PH-1</strain>
        <strain evidence="1">PH-1</strain>
    </source>
</reference>
<protein>
    <submittedName>
        <fullName evidence="1">Chromosome 1, complete genome</fullName>
    </submittedName>
</protein>
<dbReference type="InParanoid" id="A0A098D1G9"/>
<evidence type="ECO:0000313" key="1">
    <source>
        <dbReference type="EMBL" id="CEF72788.1"/>
    </source>
</evidence>
<reference evidence="2 3" key="2">
    <citation type="journal article" date="2010" name="Nature">
        <title>Comparative genomics reveals mobile pathogenicity chromosomes in Fusarium.</title>
        <authorList>
            <person name="Ma L.J."/>
            <person name="van der Does H.C."/>
            <person name="Borkovich K.A."/>
            <person name="Coleman J.J."/>
            <person name="Daboussi M.J."/>
            <person name="Di Pietro A."/>
            <person name="Dufresne M."/>
            <person name="Freitag M."/>
            <person name="Grabherr M."/>
            <person name="Henrissat B."/>
            <person name="Houterman P.M."/>
            <person name="Kang S."/>
            <person name="Shim W.B."/>
            <person name="Woloshuk C."/>
            <person name="Xie X."/>
            <person name="Xu J.R."/>
            <person name="Antoniw J."/>
            <person name="Baker S.E."/>
            <person name="Bluhm B.H."/>
            <person name="Breakspear A."/>
            <person name="Brown D.W."/>
            <person name="Butchko R.A."/>
            <person name="Chapman S."/>
            <person name="Coulson R."/>
            <person name="Coutinho P.M."/>
            <person name="Danchin E.G."/>
            <person name="Diener A."/>
            <person name="Gale L.R."/>
            <person name="Gardiner D.M."/>
            <person name="Goff S."/>
            <person name="Hammond-Kosack K.E."/>
            <person name="Hilburn K."/>
            <person name="Hua-Van A."/>
            <person name="Jonkers W."/>
            <person name="Kazan K."/>
            <person name="Kodira C.D."/>
            <person name="Koehrsen M."/>
            <person name="Kumar L."/>
            <person name="Lee Y.H."/>
            <person name="Li L."/>
            <person name="Manners J.M."/>
            <person name="Miranda-Saavedra D."/>
            <person name="Mukherjee M."/>
            <person name="Park G."/>
            <person name="Park J."/>
            <person name="Park S.Y."/>
            <person name="Proctor R.H."/>
            <person name="Regev A."/>
            <person name="Ruiz-Roldan M.C."/>
            <person name="Sain D."/>
            <person name="Sakthikumar S."/>
            <person name="Sykes S."/>
            <person name="Schwartz D.C."/>
            <person name="Turgeon B.G."/>
            <person name="Wapinski I."/>
            <person name="Yoder O."/>
            <person name="Young S."/>
            <person name="Zeng Q."/>
            <person name="Zhou S."/>
            <person name="Galagan J."/>
            <person name="Cuomo C.A."/>
            <person name="Kistler H.C."/>
            <person name="Rep M."/>
        </authorList>
    </citation>
    <scope>GENOME REANNOTATION</scope>
    <source>
        <strain evidence="3">ATCC MYA-4620 / CBS 123657 / FGSC 9075 / NRRL 31084 / PH-1</strain>
        <strain evidence="2">PH-1 / ATCC MYA-4620 / FGSC 9075 / NRRL 31084</strain>
    </source>
</reference>
<reference evidence="2 3" key="1">
    <citation type="journal article" date="2007" name="Science">
        <title>The Fusarium graminearum genome reveals a link between localized polymorphism and pathogen specialization.</title>
        <authorList>
            <person name="Cuomo C.A."/>
            <person name="Gueldener U."/>
            <person name="Xu J.-R."/>
            <person name="Trail F."/>
            <person name="Turgeon B.G."/>
            <person name="Di Pietro A."/>
            <person name="Walton J.D."/>
            <person name="Ma L.-J."/>
            <person name="Baker S.E."/>
            <person name="Rep M."/>
            <person name="Adam G."/>
            <person name="Antoniw J."/>
            <person name="Baldwin T."/>
            <person name="Calvo S.E."/>
            <person name="Chang Y.-L."/>
            <person name="DeCaprio D."/>
            <person name="Gale L.R."/>
            <person name="Gnerre S."/>
            <person name="Goswami R.S."/>
            <person name="Hammond-Kosack K."/>
            <person name="Harris L.J."/>
            <person name="Hilburn K."/>
            <person name="Kennell J.C."/>
            <person name="Kroken S."/>
            <person name="Magnuson J.K."/>
            <person name="Mannhaupt G."/>
            <person name="Mauceli E.W."/>
            <person name="Mewes H.-W."/>
            <person name="Mitterbauer R."/>
            <person name="Muehlbauer G."/>
            <person name="Muensterkoetter M."/>
            <person name="Nelson D."/>
            <person name="O'Donnell K."/>
            <person name="Ouellet T."/>
            <person name="Qi W."/>
            <person name="Quesneville H."/>
            <person name="Roncero M.I.G."/>
            <person name="Seong K.-Y."/>
            <person name="Tetko I.V."/>
            <person name="Urban M."/>
            <person name="Waalwijk C."/>
            <person name="Ward T.J."/>
            <person name="Yao J."/>
            <person name="Birren B.W."/>
            <person name="Kistler H.C."/>
        </authorList>
    </citation>
    <scope>NUCLEOTIDE SEQUENCE [LARGE SCALE GENOMIC DNA]</scope>
    <source>
        <strain evidence="3">ATCC MYA-4620 / CBS 123657 / FGSC 9075 / NRRL 31084 / PH-1</strain>
        <strain evidence="2">PH-1 / ATCC MYA-4620 / FGSC 9075 / NRRL 31084</strain>
    </source>
</reference>
<keyword evidence="3" id="KW-1185">Reference proteome</keyword>
<reference evidence="2" key="4">
    <citation type="submission" date="2017-01" db="UniProtKB">
        <authorList>
            <consortium name="EnsemblFungi"/>
        </authorList>
    </citation>
    <scope>IDENTIFICATION</scope>
    <source>
        <strain evidence="2">PH-1 / ATCC MYA-4620 / FGSC 9075 / NRRL 31084</strain>
    </source>
</reference>
<dbReference type="AlphaFoldDB" id="A0A098D1G9"/>
<evidence type="ECO:0000313" key="3">
    <source>
        <dbReference type="Proteomes" id="UP000070720"/>
    </source>
</evidence>
<dbReference type="VEuPathDB" id="FungiDB:FGRAMPH1_01G01973"/>
<dbReference type="Proteomes" id="UP000070720">
    <property type="component" value="Chromosome 1"/>
</dbReference>